<accession>A0A2U1TK05</accession>
<keyword evidence="1" id="KW-0812">Transmembrane</keyword>
<dbReference type="PANTHER" id="PTHR22916:SF3">
    <property type="entry name" value="UDP-GLCNAC:BETAGAL BETA-1,3-N-ACETYLGLUCOSAMINYLTRANSFERASE-LIKE PROTEIN 1"/>
    <property type="match status" value="1"/>
</dbReference>
<name>A0A2U1TK05_9GAMM</name>
<dbReference type="InterPro" id="IPR001173">
    <property type="entry name" value="Glyco_trans_2-like"/>
</dbReference>
<dbReference type="Pfam" id="PF00535">
    <property type="entry name" value="Glycos_transf_2"/>
    <property type="match status" value="1"/>
</dbReference>
<protein>
    <submittedName>
        <fullName evidence="3">Glycosyl transferase</fullName>
    </submittedName>
</protein>
<dbReference type="GO" id="GO:0016758">
    <property type="term" value="F:hexosyltransferase activity"/>
    <property type="evidence" value="ECO:0007669"/>
    <property type="project" value="UniProtKB-ARBA"/>
</dbReference>
<dbReference type="Gene3D" id="3.90.550.10">
    <property type="entry name" value="Spore Coat Polysaccharide Biosynthesis Protein SpsA, Chain A"/>
    <property type="match status" value="1"/>
</dbReference>
<gene>
    <name evidence="3" type="ORF">DDT56_23285</name>
</gene>
<keyword evidence="1" id="KW-1133">Transmembrane helix</keyword>
<dbReference type="AlphaFoldDB" id="A0A2U1TK05"/>
<feature type="transmembrane region" description="Helical" evidence="1">
    <location>
        <begin position="219"/>
        <end position="236"/>
    </location>
</feature>
<feature type="domain" description="Glycosyltransferase 2-like" evidence="2">
    <location>
        <begin position="1"/>
        <end position="127"/>
    </location>
</feature>
<dbReference type="SUPFAM" id="SSF53448">
    <property type="entry name" value="Nucleotide-diphospho-sugar transferases"/>
    <property type="match status" value="1"/>
</dbReference>
<evidence type="ECO:0000256" key="1">
    <source>
        <dbReference type="SAM" id="Phobius"/>
    </source>
</evidence>
<dbReference type="InterPro" id="IPR029044">
    <property type="entry name" value="Nucleotide-diphossugar_trans"/>
</dbReference>
<comment type="caution">
    <text evidence="3">The sequence shown here is derived from an EMBL/GenBank/DDBJ whole genome shotgun (WGS) entry which is preliminary data.</text>
</comment>
<organism evidence="3 4">
    <name type="scientific">Brenneria corticis</name>
    <dbReference type="NCBI Taxonomy" id="2173106"/>
    <lineage>
        <taxon>Bacteria</taxon>
        <taxon>Pseudomonadati</taxon>
        <taxon>Pseudomonadota</taxon>
        <taxon>Gammaproteobacteria</taxon>
        <taxon>Enterobacterales</taxon>
        <taxon>Pectobacteriaceae</taxon>
        <taxon>Brenneria</taxon>
    </lineage>
</organism>
<evidence type="ECO:0000313" key="3">
    <source>
        <dbReference type="EMBL" id="PWC09737.1"/>
    </source>
</evidence>
<proteinExistence type="predicted"/>
<reference evidence="3 4" key="1">
    <citation type="submission" date="2018-04" db="EMBL/GenBank/DDBJ databases">
        <title>Brenneria corticis sp.nov.</title>
        <authorList>
            <person name="Li Y."/>
        </authorList>
    </citation>
    <scope>NUCLEOTIDE SEQUENCE [LARGE SCALE GENOMIC DNA]</scope>
    <source>
        <strain evidence="3 4">CFCC 11842</strain>
    </source>
</reference>
<evidence type="ECO:0000259" key="2">
    <source>
        <dbReference type="Pfam" id="PF00535"/>
    </source>
</evidence>
<evidence type="ECO:0000313" key="4">
    <source>
        <dbReference type="Proteomes" id="UP000296159"/>
    </source>
</evidence>
<dbReference type="Proteomes" id="UP000296159">
    <property type="component" value="Unassembled WGS sequence"/>
</dbReference>
<keyword evidence="3" id="KW-0808">Transferase</keyword>
<keyword evidence="4" id="KW-1185">Reference proteome</keyword>
<keyword evidence="1" id="KW-0472">Membrane</keyword>
<dbReference type="PANTHER" id="PTHR22916">
    <property type="entry name" value="GLYCOSYLTRANSFERASE"/>
    <property type="match status" value="1"/>
</dbReference>
<dbReference type="EMBL" id="QDKH01000045">
    <property type="protein sequence ID" value="PWC09737.1"/>
    <property type="molecule type" value="Genomic_DNA"/>
</dbReference>
<dbReference type="CDD" id="cd00761">
    <property type="entry name" value="Glyco_tranf_GTA_type"/>
    <property type="match status" value="1"/>
</dbReference>
<sequence>MPTYNSSEFITESILSVINQTFMDWELLVVDDCSTDQTVEIISSYAKENKRIKFFSTEKNSGAAVARNLAIKKSVGRFIAFLDSDDLWFPEKLEQQIKFMLYNNYSFTYTFYQKIDKNGSKRGVVKAPLKTNYIDSLKTNVIGCLTVIYDTQELGKMYMPLLRKRQDYCLWLSILKKGIIAYCLPENLALYRVSQHSLSGNKFKILKYQWMVYRNVEKIGFFKSCYFFFFYSFYGYKRYRI</sequence>